<proteinExistence type="predicted"/>
<protein>
    <submittedName>
        <fullName evidence="1">Uncharacterized protein</fullName>
    </submittedName>
</protein>
<sequence length="91" mass="10246">MQQEQGTTPALKERFSLEATSVTGIKLKLDPHSCEKYGFNHGASVRYMRCTFGKIMGEDIHGQLWVAADKDSGKVRLCRNPSQLKIAYRSQ</sequence>
<evidence type="ECO:0000313" key="1">
    <source>
        <dbReference type="EMBL" id="OGD67708.1"/>
    </source>
</evidence>
<reference evidence="1 2" key="1">
    <citation type="journal article" date="2016" name="Nat. Commun.">
        <title>Thousands of microbial genomes shed light on interconnected biogeochemical processes in an aquifer system.</title>
        <authorList>
            <person name="Anantharaman K."/>
            <person name="Brown C.T."/>
            <person name="Hug L.A."/>
            <person name="Sharon I."/>
            <person name="Castelle C.J."/>
            <person name="Probst A.J."/>
            <person name="Thomas B.C."/>
            <person name="Singh A."/>
            <person name="Wilkins M.J."/>
            <person name="Karaoz U."/>
            <person name="Brodie E.L."/>
            <person name="Williams K.H."/>
            <person name="Hubbard S.S."/>
            <person name="Banfield J.F."/>
        </authorList>
    </citation>
    <scope>NUCLEOTIDE SEQUENCE [LARGE SCALE GENOMIC DNA]</scope>
</reference>
<dbReference type="EMBL" id="MFAE01000002">
    <property type="protein sequence ID" value="OGD67708.1"/>
    <property type="molecule type" value="Genomic_DNA"/>
</dbReference>
<dbReference type="Proteomes" id="UP000179003">
    <property type="component" value="Unassembled WGS sequence"/>
</dbReference>
<comment type="caution">
    <text evidence="1">The sequence shown here is derived from an EMBL/GenBank/DDBJ whole genome shotgun (WGS) entry which is preliminary data.</text>
</comment>
<name>A0A1F5EJY6_9BACT</name>
<dbReference type="AlphaFoldDB" id="A0A1F5EJY6"/>
<accession>A0A1F5EJY6</accession>
<evidence type="ECO:0000313" key="2">
    <source>
        <dbReference type="Proteomes" id="UP000179003"/>
    </source>
</evidence>
<gene>
    <name evidence="1" type="ORF">A2442_04000</name>
</gene>
<organism evidence="1 2">
    <name type="scientific">Candidatus Campbellbacteria bacterium RIFOXYC2_FULL_35_25</name>
    <dbReference type="NCBI Taxonomy" id="1797582"/>
    <lineage>
        <taxon>Bacteria</taxon>
        <taxon>Candidatus Campbelliibacteriota</taxon>
    </lineage>
</organism>